<reference evidence="1" key="1">
    <citation type="submission" date="2022-10" db="EMBL/GenBank/DDBJ databases">
        <title>Chryseobacterium babae sp. nov. isolated from the gut of the beetle Oryctes rhinoceros, and Chryseobacterium kimseyorum sp. nov., isolated from a stick insect rearing cage.</title>
        <authorList>
            <person name="Shelomi M."/>
            <person name="Han C.-J."/>
            <person name="Chen W.-M."/>
            <person name="Chen H.-K."/>
            <person name="Liaw S.-J."/>
            <person name="Muhle E."/>
            <person name="Clermont D."/>
        </authorList>
    </citation>
    <scope>NUCLEOTIDE SEQUENCE</scope>
    <source>
        <strain evidence="1">WLa1L2M3</strain>
    </source>
</reference>
<gene>
    <name evidence="1" type="ORF">OH806_06485</name>
</gene>
<dbReference type="PROSITE" id="PS51257">
    <property type="entry name" value="PROKAR_LIPOPROTEIN"/>
    <property type="match status" value="1"/>
</dbReference>
<accession>A0ABT3HMA4</accession>
<dbReference type="EMBL" id="JAPDHV010000002">
    <property type="protein sequence ID" value="MCW3160912.1"/>
    <property type="molecule type" value="Genomic_DNA"/>
</dbReference>
<proteinExistence type="predicted"/>
<keyword evidence="2" id="KW-1185">Reference proteome</keyword>
<organism evidence="1 2">
    <name type="scientific">Chryseobacterium oryctis</name>
    <dbReference type="NCBI Taxonomy" id="2952618"/>
    <lineage>
        <taxon>Bacteria</taxon>
        <taxon>Pseudomonadati</taxon>
        <taxon>Bacteroidota</taxon>
        <taxon>Flavobacteriia</taxon>
        <taxon>Flavobacteriales</taxon>
        <taxon>Weeksellaceae</taxon>
        <taxon>Chryseobacterium group</taxon>
        <taxon>Chryseobacterium</taxon>
    </lineage>
</organism>
<dbReference type="Proteomes" id="UP001163719">
    <property type="component" value="Unassembled WGS sequence"/>
</dbReference>
<evidence type="ECO:0000313" key="1">
    <source>
        <dbReference type="EMBL" id="MCW3160912.1"/>
    </source>
</evidence>
<sequence length="173" mass="19740">MIKQLQKILGEFTGIKKQMKHPLIISLLVLLTSCTIKNVNPEFIEFNHMNAVVIGGDKLVVTLIPTHKKKKRPVIVKIFRKGEFFDKKRISYEQYQQVSGIILSIKQGELEVPQKQNYLVGILDGGNNSITLKKDTLEKKLNIYGISKDYHGKFYEATELILKAANLEIKDVD</sequence>
<name>A0ABT3HMA4_9FLAO</name>
<dbReference type="RefSeq" id="WP_264742856.1">
    <property type="nucleotide sequence ID" value="NZ_JAPDHV010000002.1"/>
</dbReference>
<comment type="caution">
    <text evidence="1">The sequence shown here is derived from an EMBL/GenBank/DDBJ whole genome shotgun (WGS) entry which is preliminary data.</text>
</comment>
<protein>
    <submittedName>
        <fullName evidence="1">Uncharacterized protein</fullName>
    </submittedName>
</protein>
<evidence type="ECO:0000313" key="2">
    <source>
        <dbReference type="Proteomes" id="UP001163719"/>
    </source>
</evidence>